<dbReference type="EMBL" id="CAMXCT030000809">
    <property type="protein sequence ID" value="CAL4770816.1"/>
    <property type="molecule type" value="Genomic_DNA"/>
</dbReference>
<dbReference type="InterPro" id="IPR036397">
    <property type="entry name" value="RNaseH_sf"/>
</dbReference>
<dbReference type="OrthoDB" id="8063258at2759"/>
<organism evidence="3">
    <name type="scientific">Cladocopium goreaui</name>
    <dbReference type="NCBI Taxonomy" id="2562237"/>
    <lineage>
        <taxon>Eukaryota</taxon>
        <taxon>Sar</taxon>
        <taxon>Alveolata</taxon>
        <taxon>Dinophyceae</taxon>
        <taxon>Suessiales</taxon>
        <taxon>Symbiodiniaceae</taxon>
        <taxon>Cladocopium</taxon>
    </lineage>
</organism>
<sequence length="2931" mass="327845">MADGVAKQVKYTWDAPFCGTTGHVPMIGLLRKMWIPQDHATAAQTISPGQKKLGHLAFRLNTDTWFLVLKRHAKTHAWRVRQLRFQEVIDSATVADLMHALTHIPAVKAVARPCGCKAAPLLWNIYVLLFLQALSQRVDCQWIQRCINFYADDGQMGDVFFSVTEFHDLLSKLYTTLELLQDFGMTINSSKCVALVAMTGTSYRKLRQTLTAFRDGKEWLKLETADRPIIWIPVERKVKYLGTVLSYNNFEDQTTMHRIQLSQLAFHRLSRWLKGKRGLSQNQRLQLWTTCVYPVLTYSICTVGITAHGTQKLQQTMYSMLRQIIGNHAYRTGQSHQTALTGQGVVLPLTRLGQTVERQLLSVTQRLMQVPDIDIVHTLDWSHLHHLREFLAVQNNTGQAVPVHPDPEHDLPPVLQPGPPGCWTNTAPPLQVDPPQDLNQHIKVLHPTFWPHTSAKGKQLTNQYGEDTPCPYCHALFRNTHQCRVWTQLALLLVHGGGQVTDTAAAARSILTCDICGTLHETTEGLHAHLAQDHRLASTGFNPARDCLDGQSACNHCGAVFEHLESLRSHINQGRCGQFAPDLPTEVLTVQPAWELATSAGKLVDTLRDSHTRLQLTLQCQNCSCRYSRPADLSGHLVAAHSQLWSASQGLTHILVSLLYNQVGCTCNPSTSQHRANHVCNPLRQLAMQHMRLRDVIFFPHDPTEAELAQMFSAKLDRDSRFRLERLLTTRLLHELWLDDHILAITRSTCLLCAEVFHVAELPLHMYEAHHCGIPLVKFLVQQLLPKFLNHCDNDVQCYACHQVINLRREDTHDPTMLTDAQRSALVQAHFKAMGPMLDRTLQLSQNAHPKRQRKGDSNQDEHQKHGASDKIQLAQAVTLMAKLALQMDRELQAMKREDTFILFFANKGKEGCLKLLLQATEKWAQQHQENLQAHQRVRTMPLRQHLAQVLFNTLLSRIQQLGSAPAGSEVLVAAQHNQVLLQDLTCPYLEWDHGHKALVPSNRRPLTLTRLQQICTDMLEALTEMQTVVKFHALPAGQKQDVSPWKLQVSMRMDSPWQLLTELSHSAIWMLMGTSLRPHSLQQSPLAVNLQKTLQLQSPTKGKGKGKKKGAVDSAEFVAAWLVQMGSVCLVPVFSDSALTCEMIEYQVVALTAHLGEDNAGHFRAALRLAPAIANQVTPAEWLLTDDWVAPKPLWDVPNWMKRTATVYWLTRADHVKLWNYRNLDMTPDAAAVNAAILAMLPTRPAEFLDIGRATRSQGSIGKAGFLEGEEGWARGTTCVLRRAQSVEPLCKGYQSDHFATTRDESVQMGTEGKAGIPRFNGEPTLVEGLSGTALRVAQTMDFSELSKPEAGVEKLLAAFEKELKPRRAQQARELYAAGSAPHGILSRQNGETMASYILRRRTWYRCLVDTSDDMKLPDIVLAGQLLSSANISADHQLLVRTALQGNITFDRVADELVSQHSRLHEREKSRNFVHKKPFYGYQQNRKGSGKWHGAFYADETAQHDKAYSEDFSEETYEPEEPYVSDEIDPIEEHIGFMVNDGVDFDDPESAEAAAEVLQAEQEAYFVKKGAAQKGKGSGPKHFAVSGSLSLEERKAKIASLKSRTTCRKCGAVGHWSGDSQCPGSKGGARKGKYRPGSTSGSSQMSTTASKGSPAKSRTVYFAVHEPSSAGGSHGYMALRGEGFHAVPPPSSLTGQHEHAQHGPPHGHALHGTQHEHALHGPPHELALHALPHEHVPQDALVPAHESLVPAETRPHWVDLSHGEVGHGEMRGRVHEMPFLFPQRPLTNDEKEEMMPQQALGRLAQPSLPMDVDGLGMIENQRGALPAGVPPLPVRALPAEHAMRPEQASSSTPRQVPAAGPDERPEEGTRRVLRERAVLHVGAGKYKNNPCYQAYEDCNYRKWVLEIIDDKSSRDMRSSYNLFVEIGEYEGNHGKLFTAGERSMYHAATPSSTTSTRTGYMAVSEHVSDGSEGDLIAVLDTGCNTTCHGAYWLKRYLKATNQAEPQLLPDGAGGFRGIGGITATAGSRVLDLCLELSVDLDLCWTSTVPWLTARHLVEICNWYPTMDFMDFDSSLVGLLDLDFAKHQQTVLWIFRTRRQMITPQENILGYLPYDELKVHAMSKGQASKIKANIDAVTKKDKLMWNQVCPKYLRRWPCLPHGCKTFLMEIFAGFCAPWSPWQNMNMTRSDDTRLKILEDRKKWIPVIKRMCGHARSRLQRGRQVFIENPAPSEEHYDQITGEALEKINVAVEEDILVNDDAPTPFPTLDLIETSEDVAIGLLPREELPEQLEIPNPQAEVAHYDWAFFCVLHATNSTNVSKKPAPRPATRPPSDYRFNVEIAVDCFEIRDVEGNRFTILSIVDMGTLYHVAEIVSDKGGAPSSRACADAFRRVWLNWAGPPKSIIVDRGLHNRGRFSELLTYHGVQMRFIGVEAHHQLGRGCLYQEQPHSPWRLHTEPMDFRQAPLEVDSLTSEDSQRLLGTHQEVLDGETAFARQMQLRQAAKEAFSFVDASQRLRASMLRKTTPTRGPFLAGNLVCFYRKGRSSHGRWYGPARVLGQEGRSTLWIIHGGVPMTVGIESLRHATGNEVLAKHALELRPSRKRRREVLDPDEDEMDYPLADDLIGAPGIDNAEDIEQIPLFDLGTHELDNDHDAMDDIPVPPGLTLGSDQATEIFSSTDEPELGAVPRTRVDTPLGNPASTPLNQALHRSLDAVDGIPLRAQRRERSRSPPPRDPRYEPAAPSDGPEARAFVGFLARSTTKKSETARAKELNYNKSDDARQAKMLEARSREWANWNNFNKAVTVLSPTEAAKYLMTHPDAEVIPTRWVDTLKSQPWEPDRHKARLVVRGDLEAEGNARTDSPTCSQPMFSLVLSVSASKRWRLRGGDITAAFLRGEKITRTLVLSFPKDGIEGVQPQQQCTSRKPKEPNNR</sequence>
<dbReference type="InterPro" id="IPR000477">
    <property type="entry name" value="RT_dom"/>
</dbReference>
<dbReference type="PROSITE" id="PS00028">
    <property type="entry name" value="ZINC_FINGER_C2H2_1"/>
    <property type="match status" value="1"/>
</dbReference>
<feature type="region of interest" description="Disordered" evidence="1">
    <location>
        <begin position="1842"/>
        <end position="1870"/>
    </location>
</feature>
<dbReference type="Proteomes" id="UP001152797">
    <property type="component" value="Unassembled WGS sequence"/>
</dbReference>
<dbReference type="Gene3D" id="3.30.420.10">
    <property type="entry name" value="Ribonuclease H-like superfamily/Ribonuclease H"/>
    <property type="match status" value="1"/>
</dbReference>
<dbReference type="GO" id="GO:0003676">
    <property type="term" value="F:nucleic acid binding"/>
    <property type="evidence" value="ECO:0007669"/>
    <property type="project" value="InterPro"/>
</dbReference>
<dbReference type="SUPFAM" id="SSF56672">
    <property type="entry name" value="DNA/RNA polymerases"/>
    <property type="match status" value="1"/>
</dbReference>
<proteinExistence type="predicted"/>
<reference evidence="4" key="2">
    <citation type="submission" date="2024-04" db="EMBL/GenBank/DDBJ databases">
        <authorList>
            <person name="Chen Y."/>
            <person name="Shah S."/>
            <person name="Dougan E. K."/>
            <person name="Thang M."/>
            <person name="Chan C."/>
        </authorList>
    </citation>
    <scope>NUCLEOTIDE SEQUENCE [LARGE SCALE GENOMIC DNA]</scope>
</reference>
<name>A0A9P1C1U0_9DINO</name>
<dbReference type="Pfam" id="PF00078">
    <property type="entry name" value="RVT_1"/>
    <property type="match status" value="1"/>
</dbReference>
<dbReference type="InterPro" id="IPR043502">
    <property type="entry name" value="DNA/RNA_pol_sf"/>
</dbReference>
<dbReference type="InterPro" id="IPR001584">
    <property type="entry name" value="Integrase_cat-core"/>
</dbReference>
<reference evidence="3" key="1">
    <citation type="submission" date="2022-10" db="EMBL/GenBank/DDBJ databases">
        <authorList>
            <person name="Chen Y."/>
            <person name="Dougan E. K."/>
            <person name="Chan C."/>
            <person name="Rhodes N."/>
            <person name="Thang M."/>
        </authorList>
    </citation>
    <scope>NUCLEOTIDE SEQUENCE</scope>
</reference>
<feature type="region of interest" description="Disordered" evidence="1">
    <location>
        <begin position="847"/>
        <end position="869"/>
    </location>
</feature>
<dbReference type="PROSITE" id="PS50994">
    <property type="entry name" value="INTEGRASE"/>
    <property type="match status" value="1"/>
</dbReference>
<evidence type="ECO:0000313" key="5">
    <source>
        <dbReference type="EMBL" id="CAL4770816.1"/>
    </source>
</evidence>
<feature type="domain" description="Integrase catalytic" evidence="2">
    <location>
        <begin position="2327"/>
        <end position="2429"/>
    </location>
</feature>
<feature type="region of interest" description="Disordered" evidence="1">
    <location>
        <begin position="2676"/>
        <end position="2747"/>
    </location>
</feature>
<feature type="region of interest" description="Disordered" evidence="1">
    <location>
        <begin position="1686"/>
        <end position="1718"/>
    </location>
</feature>
<feature type="region of interest" description="Disordered" evidence="1">
    <location>
        <begin position="2912"/>
        <end position="2931"/>
    </location>
</feature>
<dbReference type="SUPFAM" id="SSF53098">
    <property type="entry name" value="Ribonuclease H-like"/>
    <property type="match status" value="1"/>
</dbReference>
<dbReference type="SMART" id="SM00355">
    <property type="entry name" value="ZnF_C2H2"/>
    <property type="match status" value="4"/>
</dbReference>
<evidence type="ECO:0000256" key="1">
    <source>
        <dbReference type="SAM" id="MobiDB-lite"/>
    </source>
</evidence>
<dbReference type="EMBL" id="CAMXCT020000809">
    <property type="protein sequence ID" value="CAL1136879.1"/>
    <property type="molecule type" value="Genomic_DNA"/>
</dbReference>
<feature type="compositionally biased region" description="Low complexity" evidence="1">
    <location>
        <begin position="1639"/>
        <end position="1651"/>
    </location>
</feature>
<dbReference type="InterPro" id="IPR013087">
    <property type="entry name" value="Znf_C2H2_type"/>
</dbReference>
<evidence type="ECO:0000313" key="6">
    <source>
        <dbReference type="Proteomes" id="UP001152797"/>
    </source>
</evidence>
<feature type="compositionally biased region" description="Basic and acidic residues" evidence="1">
    <location>
        <begin position="855"/>
        <end position="869"/>
    </location>
</feature>
<comment type="caution">
    <text evidence="3">The sequence shown here is derived from an EMBL/GenBank/DDBJ whole genome shotgun (WGS) entry which is preliminary data.</text>
</comment>
<feature type="region of interest" description="Disordered" evidence="1">
    <location>
        <begin position="1618"/>
        <end position="1657"/>
    </location>
</feature>
<dbReference type="EMBL" id="CAMXCT010000809">
    <property type="protein sequence ID" value="CAI3983504.1"/>
    <property type="molecule type" value="Genomic_DNA"/>
</dbReference>
<accession>A0A9P1C1U0</accession>
<feature type="compositionally biased region" description="Basic and acidic residues" evidence="1">
    <location>
        <begin position="2722"/>
        <end position="2737"/>
    </location>
</feature>
<keyword evidence="6" id="KW-1185">Reference proteome</keyword>
<evidence type="ECO:0000313" key="4">
    <source>
        <dbReference type="EMBL" id="CAL1136879.1"/>
    </source>
</evidence>
<protein>
    <submittedName>
        <fullName evidence="5">Copia protein</fullName>
    </submittedName>
</protein>
<dbReference type="InterPro" id="IPR012337">
    <property type="entry name" value="RNaseH-like_sf"/>
</dbReference>
<evidence type="ECO:0000259" key="2">
    <source>
        <dbReference type="PROSITE" id="PS50994"/>
    </source>
</evidence>
<gene>
    <name evidence="3" type="ORF">C1SCF055_LOCUS11112</name>
</gene>
<evidence type="ECO:0000313" key="3">
    <source>
        <dbReference type="EMBL" id="CAI3983504.1"/>
    </source>
</evidence>
<dbReference type="GO" id="GO:0015074">
    <property type="term" value="P:DNA integration"/>
    <property type="evidence" value="ECO:0007669"/>
    <property type="project" value="InterPro"/>
</dbReference>